<name>A0A6I0F9B3_9FIRM</name>
<organism evidence="1 2">
    <name type="scientific">Heliorestis acidaminivorans</name>
    <dbReference type="NCBI Taxonomy" id="553427"/>
    <lineage>
        <taxon>Bacteria</taxon>
        <taxon>Bacillati</taxon>
        <taxon>Bacillota</taxon>
        <taxon>Clostridia</taxon>
        <taxon>Eubacteriales</taxon>
        <taxon>Heliobacteriaceae</taxon>
        <taxon>Heliorestis</taxon>
    </lineage>
</organism>
<proteinExistence type="predicted"/>
<dbReference type="Proteomes" id="UP000468766">
    <property type="component" value="Unassembled WGS sequence"/>
</dbReference>
<comment type="caution">
    <text evidence="1">The sequence shown here is derived from an EMBL/GenBank/DDBJ whole genome shotgun (WGS) entry which is preliminary data.</text>
</comment>
<evidence type="ECO:0000313" key="1">
    <source>
        <dbReference type="EMBL" id="KAB2954158.1"/>
    </source>
</evidence>
<protein>
    <submittedName>
        <fullName evidence="1">Uncharacterized protein</fullName>
    </submittedName>
</protein>
<reference evidence="1 2" key="1">
    <citation type="submission" date="2019-10" db="EMBL/GenBank/DDBJ databases">
        <title>Whole-genome sequence of the extremophile Heliorestis acidaminivorans DSM 24790.</title>
        <authorList>
            <person name="Kyndt J.A."/>
            <person name="Meyer T.E."/>
        </authorList>
    </citation>
    <scope>NUCLEOTIDE SEQUENCE [LARGE SCALE GENOMIC DNA]</scope>
    <source>
        <strain evidence="1 2">DSM 24790</strain>
    </source>
</reference>
<dbReference type="OrthoDB" id="2082652at2"/>
<dbReference type="AlphaFoldDB" id="A0A6I0F9B3"/>
<keyword evidence="2" id="KW-1185">Reference proteome</keyword>
<dbReference type="EMBL" id="WBXO01000001">
    <property type="protein sequence ID" value="KAB2954158.1"/>
    <property type="molecule type" value="Genomic_DNA"/>
</dbReference>
<dbReference type="RefSeq" id="WP_151617604.1">
    <property type="nucleotide sequence ID" value="NZ_WBXO01000001.1"/>
</dbReference>
<gene>
    <name evidence="1" type="ORF">F9B85_00180</name>
</gene>
<evidence type="ECO:0000313" key="2">
    <source>
        <dbReference type="Proteomes" id="UP000468766"/>
    </source>
</evidence>
<sequence>MLSLILFFIIQFAMVAFKGVDSYYKYLDTNHSIMTEGYYLGSSIKNGHLYLRLEVDGEVNTFRLPSTIFNLSSLQWREPITIEYGERSRMIGSMTKPEFTLDIQQ</sequence>
<accession>A0A6I0F9B3</accession>